<feature type="compositionally biased region" description="Basic and acidic residues" evidence="1">
    <location>
        <begin position="233"/>
        <end position="249"/>
    </location>
</feature>
<feature type="region of interest" description="Disordered" evidence="1">
    <location>
        <begin position="233"/>
        <end position="271"/>
    </location>
</feature>
<dbReference type="AlphaFoldDB" id="A0A1L7XMT3"/>
<gene>
    <name evidence="3" type="ORF">PAC_16148</name>
</gene>
<organism evidence="3 4">
    <name type="scientific">Phialocephala subalpina</name>
    <dbReference type="NCBI Taxonomy" id="576137"/>
    <lineage>
        <taxon>Eukaryota</taxon>
        <taxon>Fungi</taxon>
        <taxon>Dikarya</taxon>
        <taxon>Ascomycota</taxon>
        <taxon>Pezizomycotina</taxon>
        <taxon>Leotiomycetes</taxon>
        <taxon>Helotiales</taxon>
        <taxon>Mollisiaceae</taxon>
        <taxon>Phialocephala</taxon>
        <taxon>Phialocephala fortinii species complex</taxon>
    </lineage>
</organism>
<keyword evidence="4" id="KW-1185">Reference proteome</keyword>
<dbReference type="OrthoDB" id="3473305at2759"/>
<feature type="domain" description="2EXR" evidence="2">
    <location>
        <begin position="46"/>
        <end position="122"/>
    </location>
</feature>
<proteinExistence type="predicted"/>
<protein>
    <recommendedName>
        <fullName evidence="2">2EXR domain-containing protein</fullName>
    </recommendedName>
</protein>
<dbReference type="Pfam" id="PF20150">
    <property type="entry name" value="2EXR"/>
    <property type="match status" value="1"/>
</dbReference>
<evidence type="ECO:0000313" key="3">
    <source>
        <dbReference type="EMBL" id="CZR66247.1"/>
    </source>
</evidence>
<evidence type="ECO:0000259" key="2">
    <source>
        <dbReference type="Pfam" id="PF20150"/>
    </source>
</evidence>
<feature type="region of interest" description="Disordered" evidence="1">
    <location>
        <begin position="1"/>
        <end position="36"/>
    </location>
</feature>
<evidence type="ECO:0000256" key="1">
    <source>
        <dbReference type="SAM" id="MobiDB-lite"/>
    </source>
</evidence>
<feature type="compositionally biased region" description="Polar residues" evidence="1">
    <location>
        <begin position="1"/>
        <end position="14"/>
    </location>
</feature>
<evidence type="ECO:0000313" key="4">
    <source>
        <dbReference type="Proteomes" id="UP000184330"/>
    </source>
</evidence>
<sequence length="321" mass="35994">METINESSVESGSASPRVGDINGATDQNIDNKPGDGLRQNIPLKEFTLFHKLPIELRQNILYDEEHALDMLFEGTGDVATKLTTITARTAPAVLHASQESREVALRYYSLDSVYVNWKSDVLCPTTTFELVDYRGEGNARGTGLTELRFNTKLRRIAVTLDQLHSVKSSLPNLALDEVIAYIAPGLGAREEAQAEANMEGCSCCRYINTNSRFAITFNEPHKYLKNTPAVSAERSEEVKEGMEVTPAERAEEDEEVDEDEEEEDDYGDWEAFVPHIRKPEVKSAKKKIKTVVDELSKKAGKKGWKLPEFNVKVMEIHDKDI</sequence>
<dbReference type="InterPro" id="IPR045518">
    <property type="entry name" value="2EXR"/>
</dbReference>
<dbReference type="PANTHER" id="PTHR35910:SF6">
    <property type="entry name" value="2EXR DOMAIN-CONTAINING PROTEIN"/>
    <property type="match status" value="1"/>
</dbReference>
<name>A0A1L7XMT3_9HELO</name>
<accession>A0A1L7XMT3</accession>
<feature type="compositionally biased region" description="Acidic residues" evidence="1">
    <location>
        <begin position="250"/>
        <end position="268"/>
    </location>
</feature>
<reference evidence="3 4" key="1">
    <citation type="submission" date="2016-03" db="EMBL/GenBank/DDBJ databases">
        <authorList>
            <person name="Ploux O."/>
        </authorList>
    </citation>
    <scope>NUCLEOTIDE SEQUENCE [LARGE SCALE GENOMIC DNA]</scope>
    <source>
        <strain evidence="3 4">UAMH 11012</strain>
    </source>
</reference>
<dbReference type="PANTHER" id="PTHR35910">
    <property type="entry name" value="2EXR DOMAIN-CONTAINING PROTEIN"/>
    <property type="match status" value="1"/>
</dbReference>
<dbReference type="EMBL" id="FJOG01000035">
    <property type="protein sequence ID" value="CZR66247.1"/>
    <property type="molecule type" value="Genomic_DNA"/>
</dbReference>
<dbReference type="Proteomes" id="UP000184330">
    <property type="component" value="Unassembled WGS sequence"/>
</dbReference>